<dbReference type="RefSeq" id="WP_093500455.1">
    <property type="nucleotide sequence ID" value="NZ_BSSG01000001.1"/>
</dbReference>
<dbReference type="EMBL" id="FOMO01000001">
    <property type="protein sequence ID" value="SFD36634.1"/>
    <property type="molecule type" value="Genomic_DNA"/>
</dbReference>
<evidence type="ECO:0000313" key="3">
    <source>
        <dbReference type="Proteomes" id="UP000243950"/>
    </source>
</evidence>
<organism evidence="2 3">
    <name type="scientific">Pseudomonas straminea</name>
    <dbReference type="NCBI Taxonomy" id="47882"/>
    <lineage>
        <taxon>Bacteria</taxon>
        <taxon>Pseudomonadati</taxon>
        <taxon>Pseudomonadota</taxon>
        <taxon>Gammaproteobacteria</taxon>
        <taxon>Pseudomonadales</taxon>
        <taxon>Pseudomonadaceae</taxon>
        <taxon>Phytopseudomonas</taxon>
    </lineage>
</organism>
<keyword evidence="2" id="KW-0251">Elongation factor</keyword>
<gene>
    <name evidence="2" type="ORF">SAMN05216372_101399</name>
</gene>
<evidence type="ECO:0000259" key="1">
    <source>
        <dbReference type="Pfam" id="PF01272"/>
    </source>
</evidence>
<dbReference type="GO" id="GO:0003746">
    <property type="term" value="F:translation elongation factor activity"/>
    <property type="evidence" value="ECO:0007669"/>
    <property type="project" value="UniProtKB-KW"/>
</dbReference>
<evidence type="ECO:0000313" key="2">
    <source>
        <dbReference type="EMBL" id="SFD36634.1"/>
    </source>
</evidence>
<sequence>MDKQAIVQQVIERLGLELQAAEQAARVAHETATHEENIAENKYDTLGLEAAYLAAGQARRVEEIGQRLRVWRQLQVRPYDDAQGIRLTSLVLLADENDQQQWLFLGPEGAAIKVQVEQRAILVLSPDAPLGQRLLGRHIGDEIELTVAGRSQHHEIIEAY</sequence>
<dbReference type="GO" id="GO:0070063">
    <property type="term" value="F:RNA polymerase binding"/>
    <property type="evidence" value="ECO:0007669"/>
    <property type="project" value="InterPro"/>
</dbReference>
<dbReference type="InterPro" id="IPR023459">
    <property type="entry name" value="Tscrpt_elong_fac_GreA/B_fam"/>
</dbReference>
<dbReference type="Gene3D" id="3.10.50.30">
    <property type="entry name" value="Transcription elongation factor, GreA/GreB, C-terminal domain"/>
    <property type="match status" value="1"/>
</dbReference>
<dbReference type="GO" id="GO:0003677">
    <property type="term" value="F:DNA binding"/>
    <property type="evidence" value="ECO:0007669"/>
    <property type="project" value="InterPro"/>
</dbReference>
<dbReference type="Proteomes" id="UP000243950">
    <property type="component" value="Unassembled WGS sequence"/>
</dbReference>
<dbReference type="PIRSF" id="PIRSF006092">
    <property type="entry name" value="GreA_GreB"/>
    <property type="match status" value="1"/>
</dbReference>
<keyword evidence="2" id="KW-0648">Protein biosynthesis</keyword>
<dbReference type="SUPFAM" id="SSF54534">
    <property type="entry name" value="FKBP-like"/>
    <property type="match status" value="1"/>
</dbReference>
<proteinExistence type="predicted"/>
<dbReference type="GO" id="GO:0032784">
    <property type="term" value="P:regulation of DNA-templated transcription elongation"/>
    <property type="evidence" value="ECO:0007669"/>
    <property type="project" value="InterPro"/>
</dbReference>
<accession>A0A1I1RQN2</accession>
<dbReference type="InterPro" id="IPR036953">
    <property type="entry name" value="GreA/GreB_C_sf"/>
</dbReference>
<feature type="domain" description="Transcription elongation factor GreA/GreB C-terminal" evidence="1">
    <location>
        <begin position="91"/>
        <end position="158"/>
    </location>
</feature>
<dbReference type="InterPro" id="IPR001437">
    <property type="entry name" value="Tscrpt_elong_fac_GreA/B_C"/>
</dbReference>
<keyword evidence="3" id="KW-1185">Reference proteome</keyword>
<dbReference type="Pfam" id="PF01272">
    <property type="entry name" value="GreA_GreB"/>
    <property type="match status" value="1"/>
</dbReference>
<reference evidence="3" key="1">
    <citation type="submission" date="2016-10" db="EMBL/GenBank/DDBJ databases">
        <authorList>
            <person name="Varghese N."/>
            <person name="Submissions S."/>
        </authorList>
    </citation>
    <scope>NUCLEOTIDE SEQUENCE [LARGE SCALE GENOMIC DNA]</scope>
    <source>
        <strain evidence="3">JCM 2783</strain>
    </source>
</reference>
<dbReference type="AlphaFoldDB" id="A0A1I1RQN2"/>
<protein>
    <submittedName>
        <fullName evidence="2">Transcription elongation factor, GreA/GreB, C-term</fullName>
    </submittedName>
</protein>
<name>A0A1I1RQN2_PSEOC</name>